<feature type="domain" description="RNA polymerase sigma-70 region 2" evidence="5">
    <location>
        <begin position="37"/>
        <end position="100"/>
    </location>
</feature>
<dbReference type="InterPro" id="IPR014284">
    <property type="entry name" value="RNA_pol_sigma-70_dom"/>
</dbReference>
<evidence type="ECO:0000256" key="4">
    <source>
        <dbReference type="ARBA" id="ARBA00023163"/>
    </source>
</evidence>
<accession>A0A1I2CRT0</accession>
<dbReference type="EMBL" id="FONS01000002">
    <property type="protein sequence ID" value="SFE70958.1"/>
    <property type="molecule type" value="Genomic_DNA"/>
</dbReference>
<proteinExistence type="inferred from homology"/>
<reference evidence="7 8" key="1">
    <citation type="submission" date="2016-10" db="EMBL/GenBank/DDBJ databases">
        <authorList>
            <person name="de Groot N.N."/>
        </authorList>
    </citation>
    <scope>NUCLEOTIDE SEQUENCE [LARGE SCALE GENOMIC DNA]</scope>
    <source>
        <strain evidence="7 8">ATCC 51969</strain>
    </source>
</reference>
<evidence type="ECO:0000259" key="6">
    <source>
        <dbReference type="Pfam" id="PF08281"/>
    </source>
</evidence>
<dbReference type="Pfam" id="PF04542">
    <property type="entry name" value="Sigma70_r2"/>
    <property type="match status" value="1"/>
</dbReference>
<keyword evidence="2" id="KW-0805">Transcription regulation</keyword>
<dbReference type="InterPro" id="IPR013324">
    <property type="entry name" value="RNA_pol_sigma_r3/r4-like"/>
</dbReference>
<dbReference type="GO" id="GO:0016987">
    <property type="term" value="F:sigma factor activity"/>
    <property type="evidence" value="ECO:0007669"/>
    <property type="project" value="UniProtKB-KW"/>
</dbReference>
<dbReference type="NCBIfam" id="TIGR02985">
    <property type="entry name" value="Sig70_bacteroi1"/>
    <property type="match status" value="1"/>
</dbReference>
<sequence>MNGSKLCYLWHLTNHVKLSTDPSTKRIQIDEQSFFKLYESHWKKLYQLALQYTENGFQAEGVVQEVFTSVWKRRESLELTESTALNYLVRAVRFRVFRLHSDELRTSRKMEEIKARQPDSANHTEQDVLYRFLKEDVDQLIALLPSRCKEVYLLSRERGMNNQEIAKALLISEKTVENQLTKALNFIRKGLETYPR</sequence>
<dbReference type="InterPro" id="IPR036388">
    <property type="entry name" value="WH-like_DNA-bd_sf"/>
</dbReference>
<dbReference type="PANTHER" id="PTHR43133">
    <property type="entry name" value="RNA POLYMERASE ECF-TYPE SIGMA FACTO"/>
    <property type="match status" value="1"/>
</dbReference>
<dbReference type="STRING" id="34086.SAMN04488084_11363"/>
<keyword evidence="4" id="KW-0804">Transcription</keyword>
<protein>
    <submittedName>
        <fullName evidence="7">RNA polymerase sigma-70 factor, ECF subfamily</fullName>
    </submittedName>
</protein>
<dbReference type="InterPro" id="IPR013249">
    <property type="entry name" value="RNA_pol_sigma70_r4_t2"/>
</dbReference>
<evidence type="ECO:0000313" key="7">
    <source>
        <dbReference type="EMBL" id="SFE70958.1"/>
    </source>
</evidence>
<organism evidence="7 8">
    <name type="scientific">Pedobacter antarcticus</name>
    <dbReference type="NCBI Taxonomy" id="34086"/>
    <lineage>
        <taxon>Bacteria</taxon>
        <taxon>Pseudomonadati</taxon>
        <taxon>Bacteroidota</taxon>
        <taxon>Sphingobacteriia</taxon>
        <taxon>Sphingobacteriales</taxon>
        <taxon>Sphingobacteriaceae</taxon>
        <taxon>Pedobacter</taxon>
    </lineage>
</organism>
<dbReference type="InterPro" id="IPR014327">
    <property type="entry name" value="RNA_pol_sigma70_bacteroid"/>
</dbReference>
<dbReference type="InterPro" id="IPR013325">
    <property type="entry name" value="RNA_pol_sigma_r2"/>
</dbReference>
<dbReference type="GO" id="GO:0006352">
    <property type="term" value="P:DNA-templated transcription initiation"/>
    <property type="evidence" value="ECO:0007669"/>
    <property type="project" value="InterPro"/>
</dbReference>
<feature type="domain" description="RNA polymerase sigma factor 70 region 4 type 2" evidence="6">
    <location>
        <begin position="135"/>
        <end position="185"/>
    </location>
</feature>
<dbReference type="GO" id="GO:0003677">
    <property type="term" value="F:DNA binding"/>
    <property type="evidence" value="ECO:0007669"/>
    <property type="project" value="InterPro"/>
</dbReference>
<evidence type="ECO:0000259" key="5">
    <source>
        <dbReference type="Pfam" id="PF04542"/>
    </source>
</evidence>
<dbReference type="Pfam" id="PF08281">
    <property type="entry name" value="Sigma70_r4_2"/>
    <property type="match status" value="1"/>
</dbReference>
<evidence type="ECO:0000256" key="1">
    <source>
        <dbReference type="ARBA" id="ARBA00010641"/>
    </source>
</evidence>
<dbReference type="SUPFAM" id="SSF88659">
    <property type="entry name" value="Sigma3 and sigma4 domains of RNA polymerase sigma factors"/>
    <property type="match status" value="1"/>
</dbReference>
<dbReference type="AlphaFoldDB" id="A0A1I2CRT0"/>
<gene>
    <name evidence="7" type="ORF">SAMN03003324_01172</name>
</gene>
<name>A0A1I2CRT0_9SPHI</name>
<comment type="similarity">
    <text evidence="1">Belongs to the sigma-70 factor family. ECF subfamily.</text>
</comment>
<dbReference type="Proteomes" id="UP000183129">
    <property type="component" value="Unassembled WGS sequence"/>
</dbReference>
<dbReference type="Gene3D" id="1.10.1740.10">
    <property type="match status" value="1"/>
</dbReference>
<evidence type="ECO:0000313" key="8">
    <source>
        <dbReference type="Proteomes" id="UP000183129"/>
    </source>
</evidence>
<dbReference type="PANTHER" id="PTHR43133:SF46">
    <property type="entry name" value="RNA POLYMERASE SIGMA-70 FACTOR ECF SUBFAMILY"/>
    <property type="match status" value="1"/>
</dbReference>
<dbReference type="InterPro" id="IPR039425">
    <property type="entry name" value="RNA_pol_sigma-70-like"/>
</dbReference>
<dbReference type="SUPFAM" id="SSF88946">
    <property type="entry name" value="Sigma2 domain of RNA polymerase sigma factors"/>
    <property type="match status" value="1"/>
</dbReference>
<dbReference type="InterPro" id="IPR007627">
    <property type="entry name" value="RNA_pol_sigma70_r2"/>
</dbReference>
<evidence type="ECO:0000256" key="2">
    <source>
        <dbReference type="ARBA" id="ARBA00023015"/>
    </source>
</evidence>
<keyword evidence="3" id="KW-0731">Sigma factor</keyword>
<evidence type="ECO:0000256" key="3">
    <source>
        <dbReference type="ARBA" id="ARBA00023082"/>
    </source>
</evidence>
<dbReference type="Gene3D" id="1.10.10.10">
    <property type="entry name" value="Winged helix-like DNA-binding domain superfamily/Winged helix DNA-binding domain"/>
    <property type="match status" value="1"/>
</dbReference>
<dbReference type="NCBIfam" id="TIGR02937">
    <property type="entry name" value="sigma70-ECF"/>
    <property type="match status" value="1"/>
</dbReference>